<name>A0A2G9H556_9LAMI</name>
<dbReference type="GO" id="GO:0007018">
    <property type="term" value="P:microtubule-based movement"/>
    <property type="evidence" value="ECO:0007669"/>
    <property type="project" value="InterPro"/>
</dbReference>
<evidence type="ECO:0000256" key="4">
    <source>
        <dbReference type="ARBA" id="ARBA00022840"/>
    </source>
</evidence>
<dbReference type="GO" id="GO:0016787">
    <property type="term" value="F:hydrolase activity"/>
    <property type="evidence" value="ECO:0007669"/>
    <property type="project" value="UniProtKB-KW"/>
</dbReference>
<feature type="compositionally biased region" description="Basic residues" evidence="11">
    <location>
        <begin position="1002"/>
        <end position="1014"/>
    </location>
</feature>
<gene>
    <name evidence="13" type="ORF">CDL12_14732</name>
</gene>
<dbReference type="GO" id="GO:0008017">
    <property type="term" value="F:microtubule binding"/>
    <property type="evidence" value="ECO:0007669"/>
    <property type="project" value="InterPro"/>
</dbReference>
<evidence type="ECO:0000256" key="9">
    <source>
        <dbReference type="PROSITE-ProRule" id="PRU00283"/>
    </source>
</evidence>
<keyword evidence="4 9" id="KW-0067">ATP-binding</keyword>
<keyword evidence="14" id="KW-1185">Reference proteome</keyword>
<protein>
    <submittedName>
        <fullName evidence="13">Kinesin-like protein</fullName>
        <ecNumber evidence="13">3.6.4.4</ecNumber>
    </submittedName>
</protein>
<evidence type="ECO:0000256" key="8">
    <source>
        <dbReference type="ARBA" id="ARBA00061175"/>
    </source>
</evidence>
<feature type="region of interest" description="Disordered" evidence="11">
    <location>
        <begin position="930"/>
        <end position="959"/>
    </location>
</feature>
<dbReference type="EC" id="3.6.4.4" evidence="13"/>
<feature type="coiled-coil region" evidence="10">
    <location>
        <begin position="462"/>
        <end position="489"/>
    </location>
</feature>
<dbReference type="GO" id="GO:0003777">
    <property type="term" value="F:microtubule motor activity"/>
    <property type="evidence" value="ECO:0007669"/>
    <property type="project" value="InterPro"/>
</dbReference>
<dbReference type="OrthoDB" id="3176171at2759"/>
<evidence type="ECO:0000256" key="10">
    <source>
        <dbReference type="SAM" id="Coils"/>
    </source>
</evidence>
<dbReference type="GO" id="GO:0005524">
    <property type="term" value="F:ATP binding"/>
    <property type="evidence" value="ECO:0007669"/>
    <property type="project" value="UniProtKB-UniRule"/>
</dbReference>
<keyword evidence="6 9" id="KW-0505">Motor protein</keyword>
<feature type="binding site" evidence="9">
    <location>
        <begin position="88"/>
        <end position="95"/>
    </location>
    <ligand>
        <name>ATP</name>
        <dbReference type="ChEBI" id="CHEBI:30616"/>
    </ligand>
</feature>
<dbReference type="PANTHER" id="PTHR47969">
    <property type="entry name" value="CHROMOSOME-ASSOCIATED KINESIN KIF4A-RELATED"/>
    <property type="match status" value="1"/>
</dbReference>
<keyword evidence="7" id="KW-0961">Cell wall biogenesis/degradation</keyword>
<comment type="caution">
    <text evidence="13">The sequence shown here is derived from an EMBL/GenBank/DDBJ whole genome shotgun (WGS) entry which is preliminary data.</text>
</comment>
<feature type="region of interest" description="Disordered" evidence="11">
    <location>
        <begin position="977"/>
        <end position="1014"/>
    </location>
</feature>
<feature type="domain" description="Kinesin motor" evidence="12">
    <location>
        <begin position="9"/>
        <end position="347"/>
    </location>
</feature>
<feature type="coiled-coil region" evidence="10">
    <location>
        <begin position="766"/>
        <end position="793"/>
    </location>
</feature>
<sequence length="1235" mass="139082">MDKCESSQSVRVAVNIRPLVTSELLVGCTDCITVYPAEKQVQIGSHAFTFDNIFGNRGSPSSSIFDDCVASLVDALFHGYNGTVLAYGQTGSGKTYTMGTNYNGEGHTNGVIPKVMDTIFSKVEMMTESAEFLIRVSFIEIFKEEVFDLLDPKTTGPARVPIQIRERVNGGITLAGVTEAEVRTKEEMASHLLQGSLSRATGSTNMNSQSSRSHAIFTISMEQRRITHSSLGDDVGDDVLFAKLHLVDLAGSERAKRTGADGTRLQEGIHINKGLLALGNVISALGDDKKRKEGGHVPYRDSKLTRILQDSLGGNSKTIMIACVSPADTNAEETLNTLKYANRARNIQNKAIVNRDPMTTQMQRMRSQIEQLQAELLYVRGDSSAPAEEIKILKHKIASLEASKMELQEALQECRISYEHLAQRAIDAQVERDKLILQIESIKNGKPLDEIGTIPDKDFDMVKSYISKIQELEGELMRLRNSNHLRRENSADYLDSEDDGTLSRNLFLLDSDMKTVETDGVVEDVEKELEHSSLQEKLDRELKELDKRLEQKEAEMKRFTGPDTSVLRQHYEKKVQDLELEKRALQKEIEELRNNLSNISSNSDDSAQKLKEEYLQKLNVLETQVAELKKKQDAQAQMLRQKQKSDEAARRLQDEIHRIKTQKVQLQQKIKQESEQFRLWKASREKEVLQLKKEGRRNEYEMHKLLALNQRQKLVLQRKTEEAAMAAKRLKELLDSRKGSRESNRGPGVQALVQAIEHELEVTVGVHEVRSEYERQMKERAKMAEEVAKLKEEALIEKHHNLSEFPQMMSPGARNSRIFALENMLATSSSTLVSMASQLSEAEERERAFSGRGRWNQVHSLAEAKNIMNFLFNLASSSRCQLRDREVDCREKDSEIRDLKEKVVNLVRQLELQKAELSRQANLMKLALEKQSREMKESSETRENNSDGHAYDLRPKGVRNSTTFNSGTYVFEHLEDMDTSDDDQPENSNLSTDDDAEWGRTKERKRRQARKRSSKMVNHVETTIDVEQSILVTSNEEVCCTCSRSSLCKTSRCECRAAGGICGFSCSCGPTRCSNREQEIAKDLLQPDFIETAGNMSGADEIGRSHNLASHGAMLLQNALSEKPVNTNDGGVTRKPLSDIGNNLAVSGIPKPNLRKKWRKSVIQLVPATPSPSQAQNVEIPDQQQPKTNGETDIPLKLPRAMRSNNQLKERNSDQPNELVNTDIGTKNGKENKGQ</sequence>
<proteinExistence type="inferred from homology"/>
<dbReference type="Proteomes" id="UP000231279">
    <property type="component" value="Unassembled WGS sequence"/>
</dbReference>
<organism evidence="13 14">
    <name type="scientific">Handroanthus impetiginosus</name>
    <dbReference type="NCBI Taxonomy" id="429701"/>
    <lineage>
        <taxon>Eukaryota</taxon>
        <taxon>Viridiplantae</taxon>
        <taxon>Streptophyta</taxon>
        <taxon>Embryophyta</taxon>
        <taxon>Tracheophyta</taxon>
        <taxon>Spermatophyta</taxon>
        <taxon>Magnoliopsida</taxon>
        <taxon>eudicotyledons</taxon>
        <taxon>Gunneridae</taxon>
        <taxon>Pentapetalae</taxon>
        <taxon>asterids</taxon>
        <taxon>lamiids</taxon>
        <taxon>Lamiales</taxon>
        <taxon>Bignoniaceae</taxon>
        <taxon>Crescentiina</taxon>
        <taxon>Tabebuia alliance</taxon>
        <taxon>Handroanthus</taxon>
    </lineage>
</organism>
<dbReference type="PRINTS" id="PR00380">
    <property type="entry name" value="KINESINHEAVY"/>
</dbReference>
<keyword evidence="13" id="KW-0378">Hydrolase</keyword>
<keyword evidence="5 10" id="KW-0175">Coiled coil</keyword>
<dbReference type="InterPro" id="IPR019821">
    <property type="entry name" value="Kinesin_motor_CS"/>
</dbReference>
<feature type="coiled-coil region" evidence="10">
    <location>
        <begin position="531"/>
        <end position="676"/>
    </location>
</feature>
<dbReference type="CDD" id="cd01372">
    <property type="entry name" value="KISc_KIF4"/>
    <property type="match status" value="1"/>
</dbReference>
<dbReference type="Pfam" id="PF00225">
    <property type="entry name" value="Kinesin"/>
    <property type="match status" value="1"/>
</dbReference>
<evidence type="ECO:0000259" key="12">
    <source>
        <dbReference type="PROSITE" id="PS50067"/>
    </source>
</evidence>
<evidence type="ECO:0000256" key="7">
    <source>
        <dbReference type="ARBA" id="ARBA00023316"/>
    </source>
</evidence>
<dbReference type="GO" id="GO:0055028">
    <property type="term" value="C:cortical microtubule"/>
    <property type="evidence" value="ECO:0007669"/>
    <property type="project" value="UniProtKB-ARBA"/>
</dbReference>
<accession>A0A2G9H556</accession>
<dbReference type="InterPro" id="IPR033467">
    <property type="entry name" value="Tesmin/TSO1-like_CXC"/>
</dbReference>
<dbReference type="InterPro" id="IPR027640">
    <property type="entry name" value="Kinesin-like_fam"/>
</dbReference>
<dbReference type="Pfam" id="PF25764">
    <property type="entry name" value="KIF21A_4th"/>
    <property type="match status" value="1"/>
</dbReference>
<evidence type="ECO:0000256" key="2">
    <source>
        <dbReference type="ARBA" id="ARBA00022701"/>
    </source>
</evidence>
<evidence type="ECO:0000256" key="11">
    <source>
        <dbReference type="SAM" id="MobiDB-lite"/>
    </source>
</evidence>
<feature type="compositionally biased region" description="Basic and acidic residues" evidence="11">
    <location>
        <begin position="930"/>
        <end position="955"/>
    </location>
</feature>
<keyword evidence="3 9" id="KW-0547">Nucleotide-binding</keyword>
<comment type="subunit">
    <text evidence="1">Homodimer.</text>
</comment>
<dbReference type="FunFam" id="3.40.850.10:FF:000032">
    <property type="entry name" value="kinesin-like protein KIN-4A isoform X1"/>
    <property type="match status" value="1"/>
</dbReference>
<dbReference type="GO" id="GO:0071555">
    <property type="term" value="P:cell wall organization"/>
    <property type="evidence" value="ECO:0007669"/>
    <property type="project" value="UniProtKB-KW"/>
</dbReference>
<dbReference type="PROSITE" id="PS00411">
    <property type="entry name" value="KINESIN_MOTOR_1"/>
    <property type="match status" value="1"/>
</dbReference>
<feature type="coiled-coil region" evidence="10">
    <location>
        <begin position="355"/>
        <end position="424"/>
    </location>
</feature>
<evidence type="ECO:0000256" key="6">
    <source>
        <dbReference type="ARBA" id="ARBA00023175"/>
    </source>
</evidence>
<dbReference type="Gene3D" id="3.40.850.10">
    <property type="entry name" value="Kinesin motor domain"/>
    <property type="match status" value="1"/>
</dbReference>
<dbReference type="InterPro" id="IPR027417">
    <property type="entry name" value="P-loop_NTPase"/>
</dbReference>
<dbReference type="AlphaFoldDB" id="A0A2G9H556"/>
<feature type="compositionally biased region" description="Polar residues" evidence="11">
    <location>
        <begin position="1214"/>
        <end position="1225"/>
    </location>
</feature>
<dbReference type="InterPro" id="IPR001752">
    <property type="entry name" value="Kinesin_motor_dom"/>
</dbReference>
<comment type="similarity">
    <text evidence="8">Belongs to the TRAFAC class myosin-kinesin ATPase superfamily. Kinesin family. KIN-4 subfamily.</text>
</comment>
<dbReference type="PANTHER" id="PTHR47969:SF6">
    <property type="entry name" value="KINESIN-LIKE PROTEIN KIN-4C"/>
    <property type="match status" value="1"/>
</dbReference>
<evidence type="ECO:0000256" key="3">
    <source>
        <dbReference type="ARBA" id="ARBA00022741"/>
    </source>
</evidence>
<keyword evidence="2" id="KW-0493">Microtubule</keyword>
<evidence type="ECO:0000313" key="13">
    <source>
        <dbReference type="EMBL" id="PIN12657.1"/>
    </source>
</evidence>
<feature type="region of interest" description="Disordered" evidence="11">
    <location>
        <begin position="1168"/>
        <end position="1235"/>
    </location>
</feature>
<dbReference type="GO" id="GO:0005875">
    <property type="term" value="C:microtubule associated complex"/>
    <property type="evidence" value="ECO:0007669"/>
    <property type="project" value="TreeGrafter"/>
</dbReference>
<dbReference type="EMBL" id="NKXS01002645">
    <property type="protein sequence ID" value="PIN12657.1"/>
    <property type="molecule type" value="Genomic_DNA"/>
</dbReference>
<dbReference type="SMART" id="SM00129">
    <property type="entry name" value="KISc"/>
    <property type="match status" value="1"/>
</dbReference>
<dbReference type="InterPro" id="IPR036961">
    <property type="entry name" value="Kinesin_motor_dom_sf"/>
</dbReference>
<reference evidence="14" key="1">
    <citation type="journal article" date="2018" name="Gigascience">
        <title>Genome assembly of the Pink Ipe (Handroanthus impetiginosus, Bignoniaceae), a highly valued, ecologically keystone Neotropical timber forest tree.</title>
        <authorList>
            <person name="Silva-Junior O.B."/>
            <person name="Grattapaglia D."/>
            <person name="Novaes E."/>
            <person name="Collevatti R.G."/>
        </authorList>
    </citation>
    <scope>NUCLEOTIDE SEQUENCE [LARGE SCALE GENOMIC DNA]</scope>
    <source>
        <strain evidence="14">cv. UFG-1</strain>
    </source>
</reference>
<dbReference type="STRING" id="429701.A0A2G9H556"/>
<evidence type="ECO:0000313" key="14">
    <source>
        <dbReference type="Proteomes" id="UP000231279"/>
    </source>
</evidence>
<dbReference type="SUPFAM" id="SSF52540">
    <property type="entry name" value="P-loop containing nucleoside triphosphate hydrolases"/>
    <property type="match status" value="1"/>
</dbReference>
<dbReference type="PROSITE" id="PS50067">
    <property type="entry name" value="KINESIN_MOTOR_2"/>
    <property type="match status" value="1"/>
</dbReference>
<feature type="compositionally biased region" description="Polar residues" evidence="11">
    <location>
        <begin position="1171"/>
        <end position="1191"/>
    </location>
</feature>
<evidence type="ECO:0000256" key="1">
    <source>
        <dbReference type="ARBA" id="ARBA00011738"/>
    </source>
</evidence>
<dbReference type="SMART" id="SM01114">
    <property type="entry name" value="CXC"/>
    <property type="match status" value="1"/>
</dbReference>
<dbReference type="GO" id="GO:0051231">
    <property type="term" value="P:spindle elongation"/>
    <property type="evidence" value="ECO:0007669"/>
    <property type="project" value="TreeGrafter"/>
</dbReference>
<evidence type="ECO:0000256" key="5">
    <source>
        <dbReference type="ARBA" id="ARBA00023054"/>
    </source>
</evidence>
<dbReference type="GO" id="GO:0007052">
    <property type="term" value="P:mitotic spindle organization"/>
    <property type="evidence" value="ECO:0007669"/>
    <property type="project" value="TreeGrafter"/>
</dbReference>